<organism evidence="1 2">
    <name type="scientific">Pleurodeles waltl</name>
    <name type="common">Iberian ribbed newt</name>
    <dbReference type="NCBI Taxonomy" id="8319"/>
    <lineage>
        <taxon>Eukaryota</taxon>
        <taxon>Metazoa</taxon>
        <taxon>Chordata</taxon>
        <taxon>Craniata</taxon>
        <taxon>Vertebrata</taxon>
        <taxon>Euteleostomi</taxon>
        <taxon>Amphibia</taxon>
        <taxon>Batrachia</taxon>
        <taxon>Caudata</taxon>
        <taxon>Salamandroidea</taxon>
        <taxon>Salamandridae</taxon>
        <taxon>Pleurodelinae</taxon>
        <taxon>Pleurodeles</taxon>
    </lineage>
</organism>
<protein>
    <submittedName>
        <fullName evidence="1">Uncharacterized protein</fullName>
    </submittedName>
</protein>
<proteinExistence type="predicted"/>
<sequence>MLIGPTNDINLILNLDSHLEPEQCHPMLIQSSMGTLLPRLDPDPYAYGYGESMEGSLDPLEFQLENPEMNWAQELRESSVPDTSAGAGILSPPTPATEERASYSMVVRREAEFLGLELPLVAVRSNHLTEVLQPGASSSEPLLPFNETLSDVMLRTWPKPITEAPVKRTIASTIGLHLMTLNS</sequence>
<keyword evidence="2" id="KW-1185">Reference proteome</keyword>
<gene>
    <name evidence="1" type="ORF">NDU88_002910</name>
</gene>
<evidence type="ECO:0000313" key="1">
    <source>
        <dbReference type="EMBL" id="KAJ1114675.1"/>
    </source>
</evidence>
<accession>A0AAV7NF60</accession>
<name>A0AAV7NF60_PLEWA</name>
<evidence type="ECO:0000313" key="2">
    <source>
        <dbReference type="Proteomes" id="UP001066276"/>
    </source>
</evidence>
<reference evidence="1" key="1">
    <citation type="journal article" date="2022" name="bioRxiv">
        <title>Sequencing and chromosome-scale assembly of the giantPleurodeles waltlgenome.</title>
        <authorList>
            <person name="Brown T."/>
            <person name="Elewa A."/>
            <person name="Iarovenko S."/>
            <person name="Subramanian E."/>
            <person name="Araus A.J."/>
            <person name="Petzold A."/>
            <person name="Susuki M."/>
            <person name="Suzuki K.-i.T."/>
            <person name="Hayashi T."/>
            <person name="Toyoda A."/>
            <person name="Oliveira C."/>
            <person name="Osipova E."/>
            <person name="Leigh N.D."/>
            <person name="Simon A."/>
            <person name="Yun M.H."/>
        </authorList>
    </citation>
    <scope>NUCLEOTIDE SEQUENCE</scope>
    <source>
        <strain evidence="1">20211129_DDA</strain>
        <tissue evidence="1">Liver</tissue>
    </source>
</reference>
<dbReference type="Proteomes" id="UP001066276">
    <property type="component" value="Chromosome 8"/>
</dbReference>
<comment type="caution">
    <text evidence="1">The sequence shown here is derived from an EMBL/GenBank/DDBJ whole genome shotgun (WGS) entry which is preliminary data.</text>
</comment>
<dbReference type="AlphaFoldDB" id="A0AAV7NF60"/>
<dbReference type="EMBL" id="JANPWB010000012">
    <property type="protein sequence ID" value="KAJ1114675.1"/>
    <property type="molecule type" value="Genomic_DNA"/>
</dbReference>